<dbReference type="RefSeq" id="WP_196924205.1">
    <property type="nucleotide sequence ID" value="NZ_JADOTY010000001.1"/>
</dbReference>
<comment type="caution">
    <text evidence="3">The sequence shown here is derived from an EMBL/GenBank/DDBJ whole genome shotgun (WGS) entry which is preliminary data.</text>
</comment>
<keyword evidence="1" id="KW-1133">Transmembrane helix</keyword>
<feature type="transmembrane region" description="Helical" evidence="1">
    <location>
        <begin position="33"/>
        <end position="56"/>
    </location>
</feature>
<dbReference type="EC" id="3.1.1.1" evidence="3"/>
<proteinExistence type="predicted"/>
<evidence type="ECO:0000313" key="3">
    <source>
        <dbReference type="EMBL" id="MBG6105988.1"/>
    </source>
</evidence>
<keyword evidence="3" id="KW-0378">Hydrolase</keyword>
<reference evidence="3 4" key="1">
    <citation type="submission" date="2020-11" db="EMBL/GenBank/DDBJ databases">
        <title>Sequencing the genomes of 1000 actinobacteria strains.</title>
        <authorList>
            <person name="Klenk H.-P."/>
        </authorList>
    </citation>
    <scope>NUCLEOTIDE SEQUENCE [LARGE SCALE GENOMIC DNA]</scope>
    <source>
        <strain evidence="3 4">DSM 101695</strain>
    </source>
</reference>
<keyword evidence="1" id="KW-0472">Membrane</keyword>
<dbReference type="SUPFAM" id="SSF53474">
    <property type="entry name" value="alpha/beta-Hydrolases"/>
    <property type="match status" value="1"/>
</dbReference>
<dbReference type="Proteomes" id="UP000631791">
    <property type="component" value="Unassembled WGS sequence"/>
</dbReference>
<protein>
    <submittedName>
        <fullName evidence="3">Carboxylesterase</fullName>
        <ecNumber evidence="3">3.1.1.1</ecNumber>
    </submittedName>
</protein>
<evidence type="ECO:0000313" key="4">
    <source>
        <dbReference type="Proteomes" id="UP000631791"/>
    </source>
</evidence>
<keyword evidence="4" id="KW-1185">Reference proteome</keyword>
<dbReference type="InterPro" id="IPR000073">
    <property type="entry name" value="AB_hydrolase_1"/>
</dbReference>
<organism evidence="3 4">
    <name type="scientific">Micromonospora vinacea</name>
    <dbReference type="NCBI Taxonomy" id="709878"/>
    <lineage>
        <taxon>Bacteria</taxon>
        <taxon>Bacillati</taxon>
        <taxon>Actinomycetota</taxon>
        <taxon>Actinomycetes</taxon>
        <taxon>Micromonosporales</taxon>
        <taxon>Micromonosporaceae</taxon>
        <taxon>Micromonospora</taxon>
    </lineage>
</organism>
<name>A0ABS0KBH8_9ACTN</name>
<dbReference type="Pfam" id="PF00561">
    <property type="entry name" value="Abhydrolase_1"/>
    <property type="match status" value="1"/>
</dbReference>
<dbReference type="InterPro" id="IPR029058">
    <property type="entry name" value="AB_hydrolase_fold"/>
</dbReference>
<evidence type="ECO:0000256" key="1">
    <source>
        <dbReference type="SAM" id="Phobius"/>
    </source>
</evidence>
<keyword evidence="1" id="KW-0812">Transmembrane</keyword>
<accession>A0ABS0KBH8</accession>
<dbReference type="Gene3D" id="3.40.50.1820">
    <property type="entry name" value="alpha/beta hydrolase"/>
    <property type="match status" value="1"/>
</dbReference>
<evidence type="ECO:0000259" key="2">
    <source>
        <dbReference type="Pfam" id="PF00561"/>
    </source>
</evidence>
<sequence length="347" mass="37412">MDNRVLLGALSVGQTLPDDPRNGLARTGRGRLTRLALVLTALVALVVVGVVTVYVWPLRSDGLQRATPETLSFESASARAARAVIAEAADTEVLPECRSQFLSHQRVSAKAVLLLHGDTDCPRQYRSLAKLFFDRGYNVWVPRAPGRGVADRSAHAKLNADELVSSANDALNVAAGLGDTVGVVGISGGGVLATWLVGHRPDVVHRALLLSPLYKPNPARVPDLVVKPFAVLFGFGFVPDRVDGEGLSSAAMSQYLRIVGNFTIDPKSPHLRELAIVTSANDDFIDLRAAADIPRAIADLNDTSFTAHEWPRESGIGHDVLDPEGLRGRADEINQYYLDLYEGNEWA</sequence>
<dbReference type="EMBL" id="JADOTY010000001">
    <property type="protein sequence ID" value="MBG6105988.1"/>
    <property type="molecule type" value="Genomic_DNA"/>
</dbReference>
<dbReference type="GO" id="GO:0106435">
    <property type="term" value="F:carboxylesterase activity"/>
    <property type="evidence" value="ECO:0007669"/>
    <property type="project" value="UniProtKB-EC"/>
</dbReference>
<feature type="domain" description="AB hydrolase-1" evidence="2">
    <location>
        <begin position="111"/>
        <end position="224"/>
    </location>
</feature>
<gene>
    <name evidence="3" type="ORF">IW249_006402</name>
</gene>